<dbReference type="Gene3D" id="3.40.50.300">
    <property type="entry name" value="P-loop containing nucleotide triphosphate hydrolases"/>
    <property type="match status" value="1"/>
</dbReference>
<sequence length="295" mass="34621">MKLPTFLVVGIEKAGTTSIYQYLNQHPQVYMSPVKETNFLERDWENFQGKPNPKIIDTWEKYCNLFNDVQDEVAIGEVSPNYLFHYKFSSLRIIKYVPDVKMIAILRNPVDRAYSDYLMHLRDSINMEKLHSLTEQVRFRADTSFTLKKGFYFTPVKHYFDTFGKERVKIYLYDNLSENSLGMMQDMYQFIGVNSNFIPDTSKRQQVAAVPKNQSLNNLIKTKNPVRAAVSSILRVVMPREMRQKLRSSLINFNSGGKELKPLSSEERQLLIDFYREDILKLQNLIQRDLSSWLI</sequence>
<dbReference type="AlphaFoldDB" id="Q115V9"/>
<keyword evidence="2" id="KW-0325">Glycoprotein</keyword>
<dbReference type="PANTHER" id="PTHR10605">
    <property type="entry name" value="HEPARAN SULFATE SULFOTRANSFERASE"/>
    <property type="match status" value="1"/>
</dbReference>
<dbReference type="PANTHER" id="PTHR10605:SF56">
    <property type="entry name" value="BIFUNCTIONAL HEPARAN SULFATE N-DEACETYLASE_N-SULFOTRANSFERASE"/>
    <property type="match status" value="1"/>
</dbReference>
<dbReference type="InterPro" id="IPR037359">
    <property type="entry name" value="NST/OST"/>
</dbReference>
<dbReference type="GO" id="GO:0008146">
    <property type="term" value="F:sulfotransferase activity"/>
    <property type="evidence" value="ECO:0007669"/>
    <property type="project" value="InterPro"/>
</dbReference>
<dbReference type="InterPro" id="IPR027417">
    <property type="entry name" value="P-loop_NTPase"/>
</dbReference>
<dbReference type="EMBL" id="CP000393">
    <property type="protein sequence ID" value="ABG50715.1"/>
    <property type="molecule type" value="Genomic_DNA"/>
</dbReference>
<feature type="domain" description="Sulfotransferase" evidence="3">
    <location>
        <begin position="5"/>
        <end position="219"/>
    </location>
</feature>
<dbReference type="OrthoDB" id="9797480at2"/>
<evidence type="ECO:0000259" key="3">
    <source>
        <dbReference type="Pfam" id="PF00685"/>
    </source>
</evidence>
<dbReference type="Pfam" id="PF00685">
    <property type="entry name" value="Sulfotransfer_1"/>
    <property type="match status" value="1"/>
</dbReference>
<dbReference type="RefSeq" id="WP_011611092.1">
    <property type="nucleotide sequence ID" value="NC_008312.1"/>
</dbReference>
<accession>Q115V9</accession>
<protein>
    <submittedName>
        <fullName evidence="4">Sulfotransferase</fullName>
    </submittedName>
</protein>
<reference evidence="4" key="1">
    <citation type="submission" date="2006-06" db="EMBL/GenBank/DDBJ databases">
        <title>Complete sequence of Trichodesmium erythraeum IMS101.</title>
        <authorList>
            <consortium name="US DOE Joint Genome Institute"/>
            <person name="Copeland A."/>
            <person name="Lucas S."/>
            <person name="Lapidus A."/>
            <person name="Barry K."/>
            <person name="Detter J.C."/>
            <person name="Glavina del Rio T."/>
            <person name="Hammon N."/>
            <person name="Israni S."/>
            <person name="Dalin E."/>
            <person name="Tice H."/>
            <person name="Pitluck S."/>
            <person name="Kiss H."/>
            <person name="Munk A.C."/>
            <person name="Brettin T."/>
            <person name="Bruce D."/>
            <person name="Han C."/>
            <person name="Tapia R."/>
            <person name="Gilna P."/>
            <person name="Schmutz J."/>
            <person name="Larimer F."/>
            <person name="Land M."/>
            <person name="Hauser L."/>
            <person name="Kyrpides N."/>
            <person name="Kim E."/>
            <person name="Richardson P."/>
        </authorList>
    </citation>
    <scope>NUCLEOTIDE SEQUENCE [LARGE SCALE GENOMIC DNA]</scope>
    <source>
        <strain evidence="4">IMS101</strain>
    </source>
</reference>
<evidence type="ECO:0000313" key="4">
    <source>
        <dbReference type="EMBL" id="ABG50715.1"/>
    </source>
</evidence>
<gene>
    <name evidence="4" type="ordered locus">Tery_1419</name>
</gene>
<dbReference type="InterPro" id="IPR000863">
    <property type="entry name" value="Sulfotransferase_dom"/>
</dbReference>
<dbReference type="HOGENOM" id="CLU_017703_1_1_3"/>
<dbReference type="eggNOG" id="COG4424">
    <property type="taxonomic scope" value="Bacteria"/>
</dbReference>
<keyword evidence="1 4" id="KW-0808">Transferase</keyword>
<name>Q115V9_TRIEI</name>
<organism evidence="4">
    <name type="scientific">Trichodesmium erythraeum (strain IMS101)</name>
    <dbReference type="NCBI Taxonomy" id="203124"/>
    <lineage>
        <taxon>Bacteria</taxon>
        <taxon>Bacillati</taxon>
        <taxon>Cyanobacteriota</taxon>
        <taxon>Cyanophyceae</taxon>
        <taxon>Oscillatoriophycideae</taxon>
        <taxon>Oscillatoriales</taxon>
        <taxon>Microcoleaceae</taxon>
        <taxon>Trichodesmium</taxon>
    </lineage>
</organism>
<dbReference type="KEGG" id="ter:Tery_1419"/>
<proteinExistence type="predicted"/>
<evidence type="ECO:0000256" key="1">
    <source>
        <dbReference type="ARBA" id="ARBA00022679"/>
    </source>
</evidence>
<dbReference type="SUPFAM" id="SSF52540">
    <property type="entry name" value="P-loop containing nucleoside triphosphate hydrolases"/>
    <property type="match status" value="1"/>
</dbReference>
<dbReference type="STRING" id="203124.Tery_1419"/>
<evidence type="ECO:0000256" key="2">
    <source>
        <dbReference type="ARBA" id="ARBA00023180"/>
    </source>
</evidence>